<sequence length="123" mass="13702">MLSDVVGCDDTALSDRAAKIQDPHDTNSTKKASHFLMKHHTNEIKTKTTQEIVSEMEATKEMANLQLLPDRLAAADAMVNSLQKALRAMNNPDTLKFMSSVKSPMALNTVLLRQMYTKLVARK</sequence>
<dbReference type="EMBL" id="CCYD01003101">
    <property type="protein sequence ID" value="CEG49893.1"/>
    <property type="molecule type" value="Genomic_DNA"/>
</dbReference>
<accession>A0A0P1B707</accession>
<keyword evidence="2" id="KW-1185">Reference proteome</keyword>
<dbReference type="RefSeq" id="XP_024586262.1">
    <property type="nucleotide sequence ID" value="XM_024721132.1"/>
</dbReference>
<reference evidence="2" key="1">
    <citation type="submission" date="2014-09" db="EMBL/GenBank/DDBJ databases">
        <authorList>
            <person name="Sharma Rahul"/>
            <person name="Thines Marco"/>
        </authorList>
    </citation>
    <scope>NUCLEOTIDE SEQUENCE [LARGE SCALE GENOMIC DNA]</scope>
</reference>
<name>A0A0P1B707_PLAHL</name>
<dbReference type="GeneID" id="36402685"/>
<evidence type="ECO:0000313" key="2">
    <source>
        <dbReference type="Proteomes" id="UP000054928"/>
    </source>
</evidence>
<evidence type="ECO:0000313" key="1">
    <source>
        <dbReference type="EMBL" id="CEG49893.1"/>
    </source>
</evidence>
<protein>
    <submittedName>
        <fullName evidence="1">Uncharacterized protein</fullName>
    </submittedName>
</protein>
<proteinExistence type="predicted"/>
<dbReference type="Proteomes" id="UP000054928">
    <property type="component" value="Unassembled WGS sequence"/>
</dbReference>
<dbReference type="AlphaFoldDB" id="A0A0P1B707"/>
<organism evidence="1 2">
    <name type="scientific">Plasmopara halstedii</name>
    <name type="common">Downy mildew of sunflower</name>
    <dbReference type="NCBI Taxonomy" id="4781"/>
    <lineage>
        <taxon>Eukaryota</taxon>
        <taxon>Sar</taxon>
        <taxon>Stramenopiles</taxon>
        <taxon>Oomycota</taxon>
        <taxon>Peronosporomycetes</taxon>
        <taxon>Peronosporales</taxon>
        <taxon>Peronosporaceae</taxon>
        <taxon>Plasmopara</taxon>
    </lineage>
</organism>